<dbReference type="GO" id="GO:0006893">
    <property type="term" value="P:Golgi to plasma membrane transport"/>
    <property type="evidence" value="ECO:0007669"/>
    <property type="project" value="TreeGrafter"/>
</dbReference>
<feature type="domain" description="Exocyst complex subunit EXOC6/Sec15 C-terminal" evidence="5">
    <location>
        <begin position="490"/>
        <end position="852"/>
    </location>
</feature>
<dbReference type="GO" id="GO:0090522">
    <property type="term" value="P:vesicle tethering involved in exocytosis"/>
    <property type="evidence" value="ECO:0007669"/>
    <property type="project" value="InterPro"/>
</dbReference>
<sequence length="901" mass="102411">MDKEQIVYKLKCALEVNKLPDFEKECTENITQIETYIKKVCKNNYMEFLQSLSSVGELKKGIADIRTSVALVSKHLTDGVESEYFQKAQMSQELKKSYFEQCLQIRDYEHGRALIARARKISDLLDRELLTLAYQEIKLLRDDLANSAPSAIPSPKLDTLYDWLAKRLLEFEERTLTLLSAKKRSLIRSLEELEIEAGSQILDESRRYLSFLGRQFMLDSDQDNREVGTGATTIFARGNAAQAYQSMKRSQVFDLSRKQSTLQRGASNSPGLQASRIGGALRQSKMMFANLQPRFQERESLANLAFSQVMLKKQDSKRPQLGQQQSMMFGQSIRGMTNIMTLDNVLQNNQISSIDVQVDIDFGALEGLRRLSEQLGQEREFISFVESERAERILKLAKLSKRMKLSESLERIVGFFIVQLQLSYNLPQLINGESVRNQVDSALLQLQKALEHQINEGQDFGQILEVKKEMVVFSVALRDQLGLIQELGTLLNGLIKVQDVYSDKMVMALDQKVCEIMDAEDYKLLQAQSTEDMYRYVDKFDFDISPHLASLNPDAPAQFGAFNTTQLSFPLLLPYSPSVIHLSELLTTYLDSCLDFWQYLLADKGDFALAYASCDRLMLRLGQLLSAYFFHGQTSLTILQRAQFCTNVQYLMKAMQNSHRRRIYEGVNQGAYNLTDAQGYGFQGEQVLQQLRAKGEESIATELRQKLNDFLTIVEGLQWRPKKFNNTHHADYIDDMLAYLRSTVSCLPVDLQRPSYTIAFSHIGSKLSELLAQSKSIQSINQQGLINLSLDLSELSTACLSSHLDPDVCLGECTQLCDLLLHSDVKEVLDDEVYRKKYSRINLRKLVLVLEKYKNDKVEGVGAKVAGNSGLDERLKRVVVVHKSDALAVAKKLRESINFKS</sequence>
<evidence type="ECO:0000259" key="5">
    <source>
        <dbReference type="Pfam" id="PF04091"/>
    </source>
</evidence>
<dbReference type="InterPro" id="IPR042044">
    <property type="entry name" value="EXOC6PINT-1/Sec15/Tip20_C_dom2"/>
</dbReference>
<evidence type="ECO:0000256" key="1">
    <source>
        <dbReference type="ARBA" id="ARBA00007944"/>
    </source>
</evidence>
<organism evidence="6 7">
    <name type="scientific">Halteria grandinella</name>
    <dbReference type="NCBI Taxonomy" id="5974"/>
    <lineage>
        <taxon>Eukaryota</taxon>
        <taxon>Sar</taxon>
        <taxon>Alveolata</taxon>
        <taxon>Ciliophora</taxon>
        <taxon>Intramacronucleata</taxon>
        <taxon>Spirotrichea</taxon>
        <taxon>Stichotrichia</taxon>
        <taxon>Sporadotrichida</taxon>
        <taxon>Halteriidae</taxon>
        <taxon>Halteria</taxon>
    </lineage>
</organism>
<keyword evidence="4" id="KW-0175">Coiled coil</keyword>
<dbReference type="Pfam" id="PF04091">
    <property type="entry name" value="Sec15_C"/>
    <property type="match status" value="1"/>
</dbReference>
<dbReference type="OrthoDB" id="10267033at2759"/>
<keyword evidence="7" id="KW-1185">Reference proteome</keyword>
<keyword evidence="2" id="KW-0813">Transport</keyword>
<name>A0A8J8SXF8_HALGN</name>
<dbReference type="Gene3D" id="1.20.58.670">
    <property type="entry name" value="Dsl1p vesicle tethering complex, Tip20p subunit, domain D"/>
    <property type="match status" value="1"/>
</dbReference>
<accession>A0A8J8SXF8</accession>
<dbReference type="AlphaFoldDB" id="A0A8J8SXF8"/>
<dbReference type="GO" id="GO:0006886">
    <property type="term" value="P:intracellular protein transport"/>
    <property type="evidence" value="ECO:0007669"/>
    <property type="project" value="InterPro"/>
</dbReference>
<dbReference type="InterPro" id="IPR007225">
    <property type="entry name" value="EXOC6/Sec15"/>
</dbReference>
<comment type="similarity">
    <text evidence="1">Belongs to the SEC15 family.</text>
</comment>
<protein>
    <recommendedName>
        <fullName evidence="5">Exocyst complex subunit EXOC6/Sec15 C-terminal domain-containing protein</fullName>
    </recommendedName>
</protein>
<evidence type="ECO:0000256" key="4">
    <source>
        <dbReference type="ARBA" id="ARBA00023054"/>
    </source>
</evidence>
<dbReference type="GO" id="GO:0016020">
    <property type="term" value="C:membrane"/>
    <property type="evidence" value="ECO:0007669"/>
    <property type="project" value="TreeGrafter"/>
</dbReference>
<evidence type="ECO:0000256" key="2">
    <source>
        <dbReference type="ARBA" id="ARBA00022448"/>
    </source>
</evidence>
<dbReference type="InterPro" id="IPR046361">
    <property type="entry name" value="EXOC6/Sec15_C"/>
</dbReference>
<dbReference type="GO" id="GO:0000145">
    <property type="term" value="C:exocyst"/>
    <property type="evidence" value="ECO:0007669"/>
    <property type="project" value="TreeGrafter"/>
</dbReference>
<gene>
    <name evidence="6" type="ORF">FGO68_gene683</name>
</gene>
<keyword evidence="3" id="KW-0268">Exocytosis</keyword>
<proteinExistence type="inferred from homology"/>
<dbReference type="InterPro" id="IPR042045">
    <property type="entry name" value="EXOC6/Sec15_C_dom1"/>
</dbReference>
<evidence type="ECO:0000313" key="6">
    <source>
        <dbReference type="EMBL" id="TNV74389.1"/>
    </source>
</evidence>
<dbReference type="Proteomes" id="UP000785679">
    <property type="component" value="Unassembled WGS sequence"/>
</dbReference>
<dbReference type="Gene3D" id="1.10.357.30">
    <property type="entry name" value="Exocyst complex subunit Sec15 C-terminal domain, N-terminal subdomain"/>
    <property type="match status" value="1"/>
</dbReference>
<evidence type="ECO:0000313" key="7">
    <source>
        <dbReference type="Proteomes" id="UP000785679"/>
    </source>
</evidence>
<reference evidence="6" key="1">
    <citation type="submission" date="2019-06" db="EMBL/GenBank/DDBJ databases">
        <authorList>
            <person name="Zheng W."/>
        </authorList>
    </citation>
    <scope>NUCLEOTIDE SEQUENCE</scope>
    <source>
        <strain evidence="6">QDHG01</strain>
    </source>
</reference>
<dbReference type="PANTHER" id="PTHR12702:SF0">
    <property type="entry name" value="EXOCYST COMPLEX COMPONENT 6"/>
    <property type="match status" value="1"/>
</dbReference>
<dbReference type="PANTHER" id="PTHR12702">
    <property type="entry name" value="SEC15"/>
    <property type="match status" value="1"/>
</dbReference>
<dbReference type="EMBL" id="RRYP01017057">
    <property type="protein sequence ID" value="TNV74389.1"/>
    <property type="molecule type" value="Genomic_DNA"/>
</dbReference>
<evidence type="ECO:0000256" key="3">
    <source>
        <dbReference type="ARBA" id="ARBA00022483"/>
    </source>
</evidence>
<comment type="caution">
    <text evidence="6">The sequence shown here is derived from an EMBL/GenBank/DDBJ whole genome shotgun (WGS) entry which is preliminary data.</text>
</comment>